<organism evidence="1 2">
    <name type="scientific">Candidatus Methanogaster sp</name>
    <dbReference type="NCBI Taxonomy" id="3386292"/>
    <lineage>
        <taxon>Archaea</taxon>
        <taxon>Methanobacteriati</taxon>
        <taxon>Methanobacteriota</taxon>
        <taxon>Stenosarchaea group</taxon>
        <taxon>Methanomicrobia</taxon>
        <taxon>Methanosarcinales</taxon>
        <taxon>ANME-2 cluster</taxon>
        <taxon>Candidatus Methanogasteraceae</taxon>
        <taxon>Candidatus Methanogaster</taxon>
    </lineage>
</organism>
<protein>
    <submittedName>
        <fullName evidence="1">Uncharacterized protein</fullName>
    </submittedName>
</protein>
<dbReference type="Proteomes" id="UP000248329">
    <property type="component" value="Unassembled WGS sequence"/>
</dbReference>
<accession>A0AC61L3B3</accession>
<sequence length="400" mass="45386">MNKEPLFFRDAGEMGDVLSAARRLLEDARVLEETTRVHRESVDEYREHASEGMAGQAIRELIDARIEDFRGVVSGIANEWREKKSQLETKEEGILLQQQAILEKEQEIESRILESEVEQREQMGEELQKISLLSANVLEQLREVERIKSTIDNILAEDEETIRDRLLSKEDALFLRLNYFSLMQSRLTSRGVTNPLTGDEYGRSAWEIGATDEGITAEITRGMIKKRATIRFEIKFLVPEDEEGFIYRKVGKDVSDMITGFIQPDEGGKNSYGALVLVSPTGWSEWIIDKVTSIRNMNKSVYLVDLSEGEVFGNDGDKKTKLFSGWFVPVSIEEEIGDMVAKLKEGVTGGMSQFRADKVALQYQVPRKIVMAAFREMVEDGKGEFILPEEGAKDVMLVVR</sequence>
<reference evidence="1" key="1">
    <citation type="submission" date="2018-01" db="EMBL/GenBank/DDBJ databases">
        <authorList>
            <person name="Krukenberg V."/>
        </authorList>
    </citation>
    <scope>NUCLEOTIDE SEQUENCE</scope>
    <source>
        <strain evidence="1">E20ANME2</strain>
    </source>
</reference>
<name>A0AC61L3B3_9EURY</name>
<evidence type="ECO:0000313" key="1">
    <source>
        <dbReference type="EMBL" id="PXF60839.1"/>
    </source>
</evidence>
<gene>
    <name evidence="1" type="ORF">C4B59_07575</name>
</gene>
<evidence type="ECO:0000313" key="2">
    <source>
        <dbReference type="Proteomes" id="UP000248329"/>
    </source>
</evidence>
<comment type="caution">
    <text evidence="1">The sequence shown here is derived from an EMBL/GenBank/DDBJ whole genome shotgun (WGS) entry which is preliminary data.</text>
</comment>
<dbReference type="EMBL" id="PQXF01000011">
    <property type="protein sequence ID" value="PXF60839.1"/>
    <property type="molecule type" value="Genomic_DNA"/>
</dbReference>
<proteinExistence type="predicted"/>